<dbReference type="SUPFAM" id="SSF50978">
    <property type="entry name" value="WD40 repeat-like"/>
    <property type="match status" value="1"/>
</dbReference>
<gene>
    <name evidence="1" type="ORF">BTMF_LOCUS15098</name>
</gene>
<reference evidence="1 2" key="2">
    <citation type="submission" date="2018-11" db="EMBL/GenBank/DDBJ databases">
        <authorList>
            <consortium name="Pathogen Informatics"/>
        </authorList>
    </citation>
    <scope>NUCLEOTIDE SEQUENCE [LARGE SCALE GENOMIC DNA]</scope>
</reference>
<dbReference type="PANTHER" id="PTHR13950">
    <property type="entry name" value="RABCONNECTIN-RELATED"/>
    <property type="match status" value="1"/>
</dbReference>
<keyword evidence="2" id="KW-1185">Reference proteome</keyword>
<accession>A0A0R3RAR2</accession>
<dbReference type="InterPro" id="IPR052208">
    <property type="entry name" value="DmX-like/RAVE_component"/>
</dbReference>
<evidence type="ECO:0000313" key="1">
    <source>
        <dbReference type="EMBL" id="VDO52433.1"/>
    </source>
</evidence>
<protein>
    <submittedName>
        <fullName evidence="3">WD_REPEATS_REGION domain-containing protein</fullName>
    </submittedName>
</protein>
<sequence length="292" mass="32740">MNVHQILTGALNRGDEVFSVGVIDGLSFTACAVGTNVVIYSSSFKRVQVITPASCDEGLLVKCVSACCETGKIVATYSSVVRIYEPIMRTEDGTNGFTYQWIETSNLPLKYAVDKIQWSLQGLRLLICCGDVLHLYQNLLLSAALDVKLDTVAFGVVEEENEPENERVSSWDCVWSQKLAAKPKFMASSPDGTYFATCGVSDCLVKIWFQREESDGVENSENGLSFGFSYVQHPQPVAGFEWRKIPRYMSRLFIIQLVFICFQHNLYYSKVGSLISNDYSRQYVQNALLTWC</sequence>
<reference evidence="3" key="1">
    <citation type="submission" date="2017-02" db="UniProtKB">
        <authorList>
            <consortium name="WormBaseParasite"/>
        </authorList>
    </citation>
    <scope>IDENTIFICATION</scope>
</reference>
<dbReference type="InterPro" id="IPR036322">
    <property type="entry name" value="WD40_repeat_dom_sf"/>
</dbReference>
<name>A0A0R3RAR2_9BILA</name>
<organism evidence="3">
    <name type="scientific">Brugia timori</name>
    <dbReference type="NCBI Taxonomy" id="42155"/>
    <lineage>
        <taxon>Eukaryota</taxon>
        <taxon>Metazoa</taxon>
        <taxon>Ecdysozoa</taxon>
        <taxon>Nematoda</taxon>
        <taxon>Chromadorea</taxon>
        <taxon>Rhabditida</taxon>
        <taxon>Spirurina</taxon>
        <taxon>Spiruromorpha</taxon>
        <taxon>Filarioidea</taxon>
        <taxon>Onchocercidae</taxon>
        <taxon>Brugia</taxon>
    </lineage>
</organism>
<dbReference type="GO" id="GO:0043291">
    <property type="term" value="C:RAVE complex"/>
    <property type="evidence" value="ECO:0007669"/>
    <property type="project" value="TreeGrafter"/>
</dbReference>
<evidence type="ECO:0000313" key="2">
    <source>
        <dbReference type="Proteomes" id="UP000280834"/>
    </source>
</evidence>
<dbReference type="Proteomes" id="UP000280834">
    <property type="component" value="Unassembled WGS sequence"/>
</dbReference>
<evidence type="ECO:0000313" key="3">
    <source>
        <dbReference type="WBParaSite" id="BTMF_0001712601-mRNA-1"/>
    </source>
</evidence>
<dbReference type="AlphaFoldDB" id="A0A0R3RAR2"/>
<dbReference type="WBParaSite" id="BTMF_0001712601-mRNA-1">
    <property type="protein sequence ID" value="BTMF_0001712601-mRNA-1"/>
    <property type="gene ID" value="BTMF_0001712601"/>
</dbReference>
<dbReference type="STRING" id="42155.A0A0R3RAR2"/>
<dbReference type="GO" id="GO:0007035">
    <property type="term" value="P:vacuolar acidification"/>
    <property type="evidence" value="ECO:0007669"/>
    <property type="project" value="TreeGrafter"/>
</dbReference>
<dbReference type="EMBL" id="UZAG01022066">
    <property type="protein sequence ID" value="VDO52433.1"/>
    <property type="molecule type" value="Genomic_DNA"/>
</dbReference>
<dbReference type="PANTHER" id="PTHR13950:SF9">
    <property type="entry name" value="RABCONNECTIN-3A"/>
    <property type="match status" value="1"/>
</dbReference>
<proteinExistence type="predicted"/>